<dbReference type="InterPro" id="IPR019300">
    <property type="entry name" value="CooT"/>
</dbReference>
<reference evidence="2" key="1">
    <citation type="submission" date="2015-06" db="EMBL/GenBank/DDBJ databases">
        <title>New insights into the roles of widespread benthic archaea in carbon and nitrogen cycling.</title>
        <authorList>
            <person name="Lazar C.S."/>
            <person name="Baker B.J."/>
            <person name="Seitz K.W."/>
            <person name="Hyde A.S."/>
            <person name="Dick G.J."/>
            <person name="Hinrichs K.-U."/>
            <person name="Teske A.P."/>
        </authorList>
    </citation>
    <scope>NUCLEOTIDE SEQUENCE [LARGE SCALE GENOMIC DNA]</scope>
</reference>
<protein>
    <submittedName>
        <fullName evidence="1">Uncharacterized protein</fullName>
    </submittedName>
</protein>
<evidence type="ECO:0000313" key="2">
    <source>
        <dbReference type="Proteomes" id="UP000054016"/>
    </source>
</evidence>
<accession>A0A0M0BU65</accession>
<name>A0A0M0BU65_9ARCH</name>
<gene>
    <name evidence="1" type="ORF">AC478_01095</name>
</gene>
<dbReference type="EMBL" id="LFWV01000010">
    <property type="protein sequence ID" value="KON32163.1"/>
    <property type="molecule type" value="Genomic_DNA"/>
</dbReference>
<sequence length="61" mass="6870">MCEFNIILNGETLFKDVVYAKNEGNKVIVKSVLGETKEFENCKITEVNVNTTKLFLTAIKS</sequence>
<dbReference type="Proteomes" id="UP000054016">
    <property type="component" value="Unassembled WGS sequence"/>
</dbReference>
<organism evidence="1 2">
    <name type="scientific">miscellaneous Crenarchaeota group-1 archaeon SG8-32-3</name>
    <dbReference type="NCBI Taxonomy" id="1685125"/>
    <lineage>
        <taxon>Archaea</taxon>
        <taxon>Candidatus Bathyarchaeota</taxon>
        <taxon>MCG-1</taxon>
    </lineage>
</organism>
<dbReference type="AlphaFoldDB" id="A0A0M0BU65"/>
<evidence type="ECO:0000313" key="1">
    <source>
        <dbReference type="EMBL" id="KON32163.1"/>
    </source>
</evidence>
<proteinExistence type="predicted"/>
<comment type="caution">
    <text evidence="1">The sequence shown here is derived from an EMBL/GenBank/DDBJ whole genome shotgun (WGS) entry which is preliminary data.</text>
</comment>
<dbReference type="Pfam" id="PF10133">
    <property type="entry name" value="CooT"/>
    <property type="match status" value="1"/>
</dbReference>